<gene>
    <name evidence="2" type="ORF">ACFOYY_06095</name>
</gene>
<feature type="region of interest" description="Disordered" evidence="1">
    <location>
        <begin position="1"/>
        <end position="23"/>
    </location>
</feature>
<dbReference type="Proteomes" id="UP001595698">
    <property type="component" value="Unassembled WGS sequence"/>
</dbReference>
<accession>A0ABV8ETH8</accession>
<protein>
    <submittedName>
        <fullName evidence="2">Uncharacterized protein</fullName>
    </submittedName>
</protein>
<dbReference type="EMBL" id="JBHSBC010000004">
    <property type="protein sequence ID" value="MFC3979679.1"/>
    <property type="molecule type" value="Genomic_DNA"/>
</dbReference>
<evidence type="ECO:0000313" key="3">
    <source>
        <dbReference type="Proteomes" id="UP001595698"/>
    </source>
</evidence>
<keyword evidence="3" id="KW-1185">Reference proteome</keyword>
<proteinExistence type="predicted"/>
<name>A0ABV8ETH8_9ACTN</name>
<sequence>MGLSSSKRATHVITGPPSEVDKALGTTGKAAVYGRKDLKRRLKAASELGVPVQVRKLKRDER</sequence>
<reference evidence="3" key="1">
    <citation type="journal article" date="2019" name="Int. J. Syst. Evol. Microbiol.">
        <title>The Global Catalogue of Microorganisms (GCM) 10K type strain sequencing project: providing services to taxonomists for standard genome sequencing and annotation.</title>
        <authorList>
            <consortium name="The Broad Institute Genomics Platform"/>
            <consortium name="The Broad Institute Genome Sequencing Center for Infectious Disease"/>
            <person name="Wu L."/>
            <person name="Ma J."/>
        </authorList>
    </citation>
    <scope>NUCLEOTIDE SEQUENCE [LARGE SCALE GENOMIC DNA]</scope>
    <source>
        <strain evidence="3">TBRC 7912</strain>
    </source>
</reference>
<organism evidence="2 3">
    <name type="scientific">Streptosporangium jomthongense</name>
    <dbReference type="NCBI Taxonomy" id="1193683"/>
    <lineage>
        <taxon>Bacteria</taxon>
        <taxon>Bacillati</taxon>
        <taxon>Actinomycetota</taxon>
        <taxon>Actinomycetes</taxon>
        <taxon>Streptosporangiales</taxon>
        <taxon>Streptosporangiaceae</taxon>
        <taxon>Streptosporangium</taxon>
    </lineage>
</organism>
<comment type="caution">
    <text evidence="2">The sequence shown here is derived from an EMBL/GenBank/DDBJ whole genome shotgun (WGS) entry which is preliminary data.</text>
</comment>
<evidence type="ECO:0000313" key="2">
    <source>
        <dbReference type="EMBL" id="MFC3979679.1"/>
    </source>
</evidence>
<evidence type="ECO:0000256" key="1">
    <source>
        <dbReference type="SAM" id="MobiDB-lite"/>
    </source>
</evidence>
<dbReference type="RefSeq" id="WP_386188502.1">
    <property type="nucleotide sequence ID" value="NZ_JBHSBC010000004.1"/>
</dbReference>